<feature type="active site" description="Nucleophile" evidence="4">
    <location>
        <position position="365"/>
    </location>
</feature>
<dbReference type="InterPro" id="IPR012340">
    <property type="entry name" value="NA-bd_OB-fold"/>
</dbReference>
<feature type="domain" description="TRAM" evidence="5">
    <location>
        <begin position="3"/>
        <end position="62"/>
    </location>
</feature>
<dbReference type="GO" id="GO:0070475">
    <property type="term" value="P:rRNA base methylation"/>
    <property type="evidence" value="ECO:0007669"/>
    <property type="project" value="TreeGrafter"/>
</dbReference>
<accession>A0A2P8ICR5</accession>
<dbReference type="Gene3D" id="3.40.50.150">
    <property type="entry name" value="Vaccinia Virus protein VP39"/>
    <property type="match status" value="2"/>
</dbReference>
<evidence type="ECO:0000313" key="6">
    <source>
        <dbReference type="EMBL" id="PSL56255.1"/>
    </source>
</evidence>
<dbReference type="GO" id="GO:0070041">
    <property type="term" value="F:rRNA (uridine-C5-)-methyltransferase activity"/>
    <property type="evidence" value="ECO:0007669"/>
    <property type="project" value="TreeGrafter"/>
</dbReference>
<evidence type="ECO:0000256" key="1">
    <source>
        <dbReference type="ARBA" id="ARBA00022603"/>
    </source>
</evidence>
<feature type="binding site" evidence="4">
    <location>
        <position position="292"/>
    </location>
    <ligand>
        <name>S-adenosyl-L-methionine</name>
        <dbReference type="ChEBI" id="CHEBI:59789"/>
    </ligand>
</feature>
<feature type="binding site" evidence="4">
    <location>
        <position position="338"/>
    </location>
    <ligand>
        <name>S-adenosyl-L-methionine</name>
        <dbReference type="ChEBI" id="CHEBI:59789"/>
    </ligand>
</feature>
<dbReference type="PANTHER" id="PTHR11061:SF30">
    <property type="entry name" value="TRNA (URACIL(54)-C(5))-METHYLTRANSFERASE"/>
    <property type="match status" value="1"/>
</dbReference>
<evidence type="ECO:0000259" key="5">
    <source>
        <dbReference type="PROSITE" id="PS50926"/>
    </source>
</evidence>
<evidence type="ECO:0000256" key="4">
    <source>
        <dbReference type="PROSITE-ProRule" id="PRU01024"/>
    </source>
</evidence>
<evidence type="ECO:0000313" key="7">
    <source>
        <dbReference type="Proteomes" id="UP000241118"/>
    </source>
</evidence>
<dbReference type="InterPro" id="IPR030391">
    <property type="entry name" value="MeTrfase_TrmA_CS"/>
</dbReference>
<keyword evidence="2 4" id="KW-0808">Transferase</keyword>
<dbReference type="SUPFAM" id="SSF53335">
    <property type="entry name" value="S-adenosyl-L-methionine-dependent methyltransferases"/>
    <property type="match status" value="1"/>
</dbReference>
<keyword evidence="3 4" id="KW-0949">S-adenosyl-L-methionine</keyword>
<dbReference type="PROSITE" id="PS01231">
    <property type="entry name" value="TRMA_2"/>
    <property type="match status" value="1"/>
</dbReference>
<dbReference type="PROSITE" id="PS50926">
    <property type="entry name" value="TRAM"/>
    <property type="match status" value="1"/>
</dbReference>
<keyword evidence="7" id="KW-1185">Reference proteome</keyword>
<feature type="binding site" evidence="4">
    <location>
        <position position="268"/>
    </location>
    <ligand>
        <name>S-adenosyl-L-methionine</name>
        <dbReference type="ChEBI" id="CHEBI:59789"/>
    </ligand>
</feature>
<dbReference type="Gene3D" id="2.40.50.140">
    <property type="entry name" value="Nucleic acid-binding proteins"/>
    <property type="match status" value="1"/>
</dbReference>
<comment type="similarity">
    <text evidence="4">Belongs to the class I-like SAM-binding methyltransferase superfamily. RNA M5U methyltransferase family.</text>
</comment>
<dbReference type="EMBL" id="PYAX01000003">
    <property type="protein sequence ID" value="PSL56255.1"/>
    <property type="molecule type" value="Genomic_DNA"/>
</dbReference>
<dbReference type="PANTHER" id="PTHR11061">
    <property type="entry name" value="RNA M5U METHYLTRANSFERASE"/>
    <property type="match status" value="1"/>
</dbReference>
<dbReference type="InterPro" id="IPR002792">
    <property type="entry name" value="TRAM_dom"/>
</dbReference>
<sequence length="409" mass="44076">MTATWKQRLIEVEVGAVAHGGHCVARHEGRVVFVRHALPGERVVVRITEDTGGSFCRGDAVEILDASPDRVQAPCRFAGPGLCGGCDWQHASWQAQRELKAAVVSEQLHRLAKLDWEVIVEDLPGGPEDWRTRMRLAVGPDGRPGFRAHRSHQVIPVDDCVIAVPNALDTVVDRTWPAKSELVVTRDAGGRTHLTEIGPPVLRRGRPVPGPSRLRQGSGTATELAAGRTWNLRSEGFWQVHPAAADTFAKVVGDWADCRPGDRAWDLYGGVGLFASVLADQVGPNGSVAVVESSHGAVADGKLNLSDHPNISWHAGRTEDVLGSPDFTDLPPDVVVLDPPRKGAGKVVVTAIARSRPARVVYVACDPAALARDIASFAQHGYELAQLRAFDAFPMTHHVECIALLEPAR</sequence>
<comment type="caution">
    <text evidence="6">The sequence shown here is derived from an EMBL/GenBank/DDBJ whole genome shotgun (WGS) entry which is preliminary data.</text>
</comment>
<dbReference type="Pfam" id="PF01938">
    <property type="entry name" value="TRAM"/>
    <property type="match status" value="1"/>
</dbReference>
<keyword evidence="1 4" id="KW-0489">Methyltransferase</keyword>
<name>A0A2P8ICR5_SACCR</name>
<protein>
    <submittedName>
        <fullName evidence="6">23S rRNA m(5)U-1939 methyltransferase</fullName>
    </submittedName>
</protein>
<dbReference type="Gene3D" id="2.40.50.1070">
    <property type="match status" value="1"/>
</dbReference>
<evidence type="ECO:0000256" key="2">
    <source>
        <dbReference type="ARBA" id="ARBA00022679"/>
    </source>
</evidence>
<evidence type="ECO:0000256" key="3">
    <source>
        <dbReference type="ARBA" id="ARBA00022691"/>
    </source>
</evidence>
<dbReference type="AlphaFoldDB" id="A0A2P8ICR5"/>
<dbReference type="InterPro" id="IPR029063">
    <property type="entry name" value="SAM-dependent_MTases_sf"/>
</dbReference>
<dbReference type="CDD" id="cd02440">
    <property type="entry name" value="AdoMet_MTases"/>
    <property type="match status" value="1"/>
</dbReference>
<dbReference type="PROSITE" id="PS51687">
    <property type="entry name" value="SAM_MT_RNA_M5U"/>
    <property type="match status" value="1"/>
</dbReference>
<dbReference type="Pfam" id="PF05958">
    <property type="entry name" value="tRNA_U5-meth_tr"/>
    <property type="match status" value="1"/>
</dbReference>
<reference evidence="6 7" key="1">
    <citation type="submission" date="2018-03" db="EMBL/GenBank/DDBJ databases">
        <title>Genomic Encyclopedia of Type Strains, Phase III (KMG-III): the genomes of soil and plant-associated and newly described type strains.</title>
        <authorList>
            <person name="Whitman W."/>
        </authorList>
    </citation>
    <scope>NUCLEOTIDE SEQUENCE [LARGE SCALE GENOMIC DNA]</scope>
    <source>
        <strain evidence="6 7">CGMCC 4.7097</strain>
    </source>
</reference>
<dbReference type="RefSeq" id="WP_106614756.1">
    <property type="nucleotide sequence ID" value="NZ_PYAX01000003.1"/>
</dbReference>
<dbReference type="InterPro" id="IPR010280">
    <property type="entry name" value="U5_MeTrfase_fam"/>
</dbReference>
<dbReference type="OrthoDB" id="9804590at2"/>
<feature type="binding site" evidence="4">
    <location>
        <position position="239"/>
    </location>
    <ligand>
        <name>S-adenosyl-L-methionine</name>
        <dbReference type="ChEBI" id="CHEBI:59789"/>
    </ligand>
</feature>
<proteinExistence type="inferred from homology"/>
<dbReference type="Proteomes" id="UP000241118">
    <property type="component" value="Unassembled WGS sequence"/>
</dbReference>
<dbReference type="SUPFAM" id="SSF50249">
    <property type="entry name" value="Nucleic acid-binding proteins"/>
    <property type="match status" value="1"/>
</dbReference>
<organism evidence="6 7">
    <name type="scientific">Saccharothrix carnea</name>
    <dbReference type="NCBI Taxonomy" id="1280637"/>
    <lineage>
        <taxon>Bacteria</taxon>
        <taxon>Bacillati</taxon>
        <taxon>Actinomycetota</taxon>
        <taxon>Actinomycetes</taxon>
        <taxon>Pseudonocardiales</taxon>
        <taxon>Pseudonocardiaceae</taxon>
        <taxon>Saccharothrix</taxon>
    </lineage>
</organism>
<gene>
    <name evidence="6" type="ORF">B0I31_1034</name>
</gene>